<gene>
    <name evidence="2" type="ORF">MNR06_06165</name>
</gene>
<dbReference type="EMBL" id="CP093442">
    <property type="protein sequence ID" value="UOF02535.1"/>
    <property type="molecule type" value="Genomic_DNA"/>
</dbReference>
<keyword evidence="3" id="KW-1185">Reference proteome</keyword>
<accession>A0ABY4CCB2</accession>
<evidence type="ECO:0008006" key="4">
    <source>
        <dbReference type="Google" id="ProtNLM"/>
    </source>
</evidence>
<evidence type="ECO:0000256" key="1">
    <source>
        <dbReference type="SAM" id="SignalP"/>
    </source>
</evidence>
<organism evidence="2 3">
    <name type="scientific">Bdellovibrio reynosensis</name>
    <dbReference type="NCBI Taxonomy" id="2835041"/>
    <lineage>
        <taxon>Bacteria</taxon>
        <taxon>Pseudomonadati</taxon>
        <taxon>Bdellovibrionota</taxon>
        <taxon>Bdellovibrionia</taxon>
        <taxon>Bdellovibrionales</taxon>
        <taxon>Pseudobdellovibrionaceae</taxon>
        <taxon>Bdellovibrio</taxon>
    </lineage>
</organism>
<name>A0ABY4CCB2_9BACT</name>
<evidence type="ECO:0000313" key="2">
    <source>
        <dbReference type="EMBL" id="UOF02535.1"/>
    </source>
</evidence>
<dbReference type="RefSeq" id="WP_243540135.1">
    <property type="nucleotide sequence ID" value="NZ_CP093442.1"/>
</dbReference>
<keyword evidence="1" id="KW-0732">Signal</keyword>
<sequence>MKPASIFAMALVSLILSACAQNGSGDGKKGTLNNKNVSAHNRTQCPAVDGSYLTTQDGRTFRILITTAKFDNTMEFAADIDLAQGSDNKTSLRYTIDGKAYENQGLTYIGVCSKGQIGIAFYQNKKVIATYRISVKGNVLTTITVDEKGKSDSLNWNKEY</sequence>
<feature type="signal peptide" evidence="1">
    <location>
        <begin position="1"/>
        <end position="20"/>
    </location>
</feature>
<dbReference type="Proteomes" id="UP000830116">
    <property type="component" value="Chromosome"/>
</dbReference>
<proteinExistence type="predicted"/>
<dbReference type="PROSITE" id="PS51257">
    <property type="entry name" value="PROKAR_LIPOPROTEIN"/>
    <property type="match status" value="1"/>
</dbReference>
<protein>
    <recommendedName>
        <fullName evidence="4">Lipoprotein</fullName>
    </recommendedName>
</protein>
<reference evidence="2" key="1">
    <citation type="submission" date="2022-03" db="EMBL/GenBank/DDBJ databases">
        <title>Genome Identification and Characterization of new species Bdellovibrio reynosense LBG001 sp. nov. from a Mexico soil sample.</title>
        <authorList>
            <person name="Camilli A."/>
            <person name="Ajao Y."/>
            <person name="Guo X."/>
        </authorList>
    </citation>
    <scope>NUCLEOTIDE SEQUENCE</scope>
    <source>
        <strain evidence="2">LBG001</strain>
    </source>
</reference>
<evidence type="ECO:0000313" key="3">
    <source>
        <dbReference type="Proteomes" id="UP000830116"/>
    </source>
</evidence>
<feature type="chain" id="PRO_5046132232" description="Lipoprotein" evidence="1">
    <location>
        <begin position="21"/>
        <end position="160"/>
    </location>
</feature>